<sequence length="307" mass="32516">MLLSGLLKSRGYMRWPLAAAALACVMAASAAGMVGASDSTDQSLLQIEAVSSRLSGTPAAVENVVKAATERGISEAPQAQSLLETAVQSSFNGDSMLVEISKATGKAGGDAADPKAFARAAAALEEGQAKVARMYQAQDQAAGRDIETRLADPADGPRIRELADLMAGPDLAVETAFTAQLMYLSLEALSNSDAGTLASAPQDQLKSEMKSVISSLRSKSENEKPVPKDIARTNEKTRLSFVLATLSPEDLSVLTDFYRSSGGKAKRDALVESYKQASDQANSEMLGHYFQALADYLKTHPRPQQQQ</sequence>
<evidence type="ECO:0000313" key="3">
    <source>
        <dbReference type="EMBL" id="RFB83149.1"/>
    </source>
</evidence>
<name>A0A3E1B1M5_RHILT</name>
<dbReference type="RefSeq" id="WP_245441810.1">
    <property type="nucleotide sequence ID" value="NZ_KZ859530.1"/>
</dbReference>
<dbReference type="EMBL" id="NAOO01000044">
    <property type="protein sequence ID" value="RFB83149.1"/>
    <property type="molecule type" value="Genomic_DNA"/>
</dbReference>
<gene>
    <name evidence="3" type="ORF">B5K10_29495</name>
</gene>
<dbReference type="Proteomes" id="UP000256748">
    <property type="component" value="Unassembled WGS sequence"/>
</dbReference>
<comment type="caution">
    <text evidence="3">The sequence shown here is derived from an EMBL/GenBank/DDBJ whole genome shotgun (WGS) entry which is preliminary data.</text>
</comment>
<keyword evidence="2" id="KW-0732">Signal</keyword>
<feature type="chain" id="PRO_5017621279" description="DUF2059 domain-containing protein" evidence="2">
    <location>
        <begin position="31"/>
        <end position="307"/>
    </location>
</feature>
<dbReference type="AlphaFoldDB" id="A0A3E1B1M5"/>
<evidence type="ECO:0000256" key="2">
    <source>
        <dbReference type="SAM" id="SignalP"/>
    </source>
</evidence>
<reference evidence="3 4" key="1">
    <citation type="submission" date="2017-03" db="EMBL/GenBank/DDBJ databases">
        <title>Genome analysis of Rhizobial strains effectives or ineffectives for nitrogen fixation isolated from bean seeds.</title>
        <authorList>
            <person name="Peralta H."/>
            <person name="Aguilar-Vera A."/>
            <person name="Mora Y."/>
            <person name="Vargas-Lagunas C."/>
            <person name="Girard L."/>
            <person name="Mora J."/>
        </authorList>
    </citation>
    <scope>NUCLEOTIDE SEQUENCE [LARGE SCALE GENOMIC DNA]</scope>
    <source>
        <strain evidence="3 4">CCGM5</strain>
    </source>
</reference>
<evidence type="ECO:0000256" key="1">
    <source>
        <dbReference type="SAM" id="MobiDB-lite"/>
    </source>
</evidence>
<evidence type="ECO:0008006" key="5">
    <source>
        <dbReference type="Google" id="ProtNLM"/>
    </source>
</evidence>
<evidence type="ECO:0000313" key="4">
    <source>
        <dbReference type="Proteomes" id="UP000256748"/>
    </source>
</evidence>
<accession>A0A3E1B1M5</accession>
<protein>
    <recommendedName>
        <fullName evidence="5">DUF2059 domain-containing protein</fullName>
    </recommendedName>
</protein>
<feature type="compositionally biased region" description="Basic and acidic residues" evidence="1">
    <location>
        <begin position="218"/>
        <end position="228"/>
    </location>
</feature>
<feature type="region of interest" description="Disordered" evidence="1">
    <location>
        <begin position="200"/>
        <end position="228"/>
    </location>
</feature>
<proteinExistence type="predicted"/>
<feature type="signal peptide" evidence="2">
    <location>
        <begin position="1"/>
        <end position="30"/>
    </location>
</feature>
<organism evidence="3 4">
    <name type="scientific">Rhizobium leguminosarum bv. trifolii</name>
    <dbReference type="NCBI Taxonomy" id="386"/>
    <lineage>
        <taxon>Bacteria</taxon>
        <taxon>Pseudomonadati</taxon>
        <taxon>Pseudomonadota</taxon>
        <taxon>Alphaproteobacteria</taxon>
        <taxon>Hyphomicrobiales</taxon>
        <taxon>Rhizobiaceae</taxon>
        <taxon>Rhizobium/Agrobacterium group</taxon>
        <taxon>Rhizobium</taxon>
    </lineage>
</organism>